<dbReference type="AlphaFoldDB" id="A0A930YW77"/>
<dbReference type="RefSeq" id="WP_194739476.1">
    <property type="nucleotide sequence ID" value="NZ_JADKYY010000007.1"/>
</dbReference>
<dbReference type="Proteomes" id="UP000694480">
    <property type="component" value="Unassembled WGS sequence"/>
</dbReference>
<dbReference type="PROSITE" id="PS51257">
    <property type="entry name" value="PROKAR_LIPOPROTEIN"/>
    <property type="match status" value="1"/>
</dbReference>
<comment type="caution">
    <text evidence="1">The sequence shown here is derived from an EMBL/GenBank/DDBJ whole genome shotgun (WGS) entry which is preliminary data.</text>
</comment>
<evidence type="ECO:0000313" key="2">
    <source>
        <dbReference type="Proteomes" id="UP000694480"/>
    </source>
</evidence>
<keyword evidence="2" id="KW-1185">Reference proteome</keyword>
<dbReference type="InterPro" id="IPR013783">
    <property type="entry name" value="Ig-like_fold"/>
</dbReference>
<reference evidence="1" key="1">
    <citation type="submission" date="2020-11" db="EMBL/GenBank/DDBJ databases">
        <title>Genome seq and assembly of Planobacterium sp.</title>
        <authorList>
            <person name="Chhetri G."/>
        </authorList>
    </citation>
    <scope>NUCLEOTIDE SEQUENCE</scope>
    <source>
        <strain evidence="1">GCR5</strain>
    </source>
</reference>
<dbReference type="EMBL" id="JADKYY010000007">
    <property type="protein sequence ID" value="MBF5027552.1"/>
    <property type="molecule type" value="Genomic_DNA"/>
</dbReference>
<evidence type="ECO:0000313" key="1">
    <source>
        <dbReference type="EMBL" id="MBF5027552.1"/>
    </source>
</evidence>
<accession>A0A930YW77</accession>
<dbReference type="Pfam" id="PF07610">
    <property type="entry name" value="DUF1573"/>
    <property type="match status" value="1"/>
</dbReference>
<protein>
    <submittedName>
        <fullName evidence="1">DUF1573 domain-containing protein</fullName>
    </submittedName>
</protein>
<name>A0A930YW77_9FLAO</name>
<dbReference type="InterPro" id="IPR011467">
    <property type="entry name" value="DUF1573"/>
</dbReference>
<organism evidence="1 2">
    <name type="scientific">Planobacterium oryzisoli</name>
    <dbReference type="NCBI Taxonomy" id="2771435"/>
    <lineage>
        <taxon>Bacteria</taxon>
        <taxon>Pseudomonadati</taxon>
        <taxon>Bacteroidota</taxon>
        <taxon>Flavobacteriia</taxon>
        <taxon>Flavobacteriales</taxon>
        <taxon>Weeksellaceae</taxon>
        <taxon>Chryseobacterium group</taxon>
        <taxon>Chryseobacterium</taxon>
    </lineage>
</organism>
<dbReference type="Gene3D" id="2.60.40.10">
    <property type="entry name" value="Immunoglobulins"/>
    <property type="match status" value="1"/>
</dbReference>
<sequence length="183" mass="21211">MRNFKFYLTLVLFSIGLQGCNDILKQTTTLQIIDNNRKYYPILNGETLEVVFDVRNSGPHPFILSEIFTSCGCLLNETKPFASIAPGEVKTIRLKYDSSKNVGATTHYVTLYGNLKEPTENEFEFHVNVVPQSQHLKDYEELYQERSDTGFDLRKWVDGDKTQKPYYFERGGKIIEKRKPQIQ</sequence>
<proteinExistence type="predicted"/>
<gene>
    <name evidence="1" type="ORF">IC612_07055</name>
</gene>